<dbReference type="Gene3D" id="3.40.50.1000">
    <property type="entry name" value="HAD superfamily/HAD-like"/>
    <property type="match status" value="1"/>
</dbReference>
<gene>
    <name evidence="5" type="ORF">GB883_11815</name>
</gene>
<dbReference type="InterPro" id="IPR023214">
    <property type="entry name" value="HAD_sf"/>
</dbReference>
<comment type="similarity">
    <text evidence="1">Belongs to the fatty acyl-CoA reductase family.</text>
</comment>
<evidence type="ECO:0000256" key="3">
    <source>
        <dbReference type="ARBA" id="ARBA00023098"/>
    </source>
</evidence>
<dbReference type="EMBL" id="WHJE01000051">
    <property type="protein sequence ID" value="KAE8763884.1"/>
    <property type="molecule type" value="Genomic_DNA"/>
</dbReference>
<dbReference type="InterPro" id="IPR013120">
    <property type="entry name" value="FAR_NAD-bd"/>
</dbReference>
<keyword evidence="2" id="KW-0444">Lipid biosynthesis</keyword>
<dbReference type="AlphaFoldDB" id="A0A7J5UP49"/>
<dbReference type="Gene3D" id="3.40.50.720">
    <property type="entry name" value="NAD(P)-binding Rossmann-like Domain"/>
    <property type="match status" value="1"/>
</dbReference>
<evidence type="ECO:0000313" key="6">
    <source>
        <dbReference type="Proteomes" id="UP000451860"/>
    </source>
</evidence>
<dbReference type="Pfam" id="PF12710">
    <property type="entry name" value="HAD"/>
    <property type="match status" value="1"/>
</dbReference>
<dbReference type="InterPro" id="IPR026055">
    <property type="entry name" value="FAR"/>
</dbReference>
<dbReference type="GO" id="GO:0010345">
    <property type="term" value="P:suberin biosynthetic process"/>
    <property type="evidence" value="ECO:0007669"/>
    <property type="project" value="TreeGrafter"/>
</dbReference>
<reference evidence="5 6" key="1">
    <citation type="submission" date="2019-10" db="EMBL/GenBank/DDBJ databases">
        <title>Georgenia wutianyii sp. nov. and Georgenia yuyongxinii sp. nov. isolated from plateau pika (Ochotona curzoniae) in the Qinghai-Tibet plateau of China.</title>
        <authorList>
            <person name="Tian Z."/>
        </authorList>
    </citation>
    <scope>NUCLEOTIDE SEQUENCE [LARGE SCALE GENOMIC DNA]</scope>
    <source>
        <strain evidence="5 6">DSM 21501</strain>
    </source>
</reference>
<dbReference type="SUPFAM" id="SSF56784">
    <property type="entry name" value="HAD-like"/>
    <property type="match status" value="1"/>
</dbReference>
<dbReference type="GO" id="GO:0035336">
    <property type="term" value="P:long-chain fatty-acyl-CoA metabolic process"/>
    <property type="evidence" value="ECO:0007669"/>
    <property type="project" value="TreeGrafter"/>
</dbReference>
<dbReference type="InterPro" id="IPR036412">
    <property type="entry name" value="HAD-like_sf"/>
</dbReference>
<dbReference type="RefSeq" id="WP_152203229.1">
    <property type="nucleotide sequence ID" value="NZ_VUKF01000024.1"/>
</dbReference>
<keyword evidence="6" id="KW-1185">Reference proteome</keyword>
<accession>A0A7J5UP49</accession>
<dbReference type="Pfam" id="PF07993">
    <property type="entry name" value="NAD_binding_4"/>
    <property type="match status" value="1"/>
</dbReference>
<dbReference type="SUPFAM" id="SSF51735">
    <property type="entry name" value="NAD(P)-binding Rossmann-fold domains"/>
    <property type="match status" value="1"/>
</dbReference>
<sequence>MSSSLDGAHVLLTGATGFVGQAVLEKILSAYPSTRVSVLVRPRGDLTAQMRIDKLLRKPAFRTWREAVGEEAAAEAVRERVTVLEGDLGDLPPLPDDVDVVIHSASTVSFDLPIDEAFTANVGGPLSLYQALLATGADPHVVHVSTCYVAGLRKGVVEERALDHEVDREREFAYALTAREEAEAASRRPEVLRQLLAEAQTAHRRAGARAVAEAAEEARQEWVRHELVEAGRTRANTLGWTDVYTFTKALGERVAEDLWAGAGHRLSVVRPTIIESALKHPYPGWIDGFKVADPLIAAYGRGMLPEFPALADTVLDVIPVDFVVNAILAAAAAPPAPGGANYFQVSSGLTNPLPLGQLVRLVREYFKANPLTDAEGAHVAVPAWSFPHTGAVERALRRREKAVELADRAVGRLPATPRTRKWISGLHRARRDLGTLRKFTNLYQPYTQTEVIFDDARLRELHAALPAERQDAHGFDVTEIDWRRYLQEIHIPNVPGLMRSRGGASSPTAPAELTERTDVVAVFDLQRTVAAATLVEQYLWVELAAKPATSWPASLANLVALGPRYLQAERRDRGDFIRQFMRRYEGVSEAELREVVTKRVTPSLRRGLLQEALRRVAAHRAAGHRTVLLTGEIDVFVEPLAPLFDHIEAGKMEVGPDGRWTGHLAASPLVGEARAAWLRRYAREEGLDLSASYAYGDSYADRSWLEVVGHPHAVNPDASLYRYAKSRRWPVLTWTTTAEGRLSPVLRSIKGAQRR</sequence>
<dbReference type="InterPro" id="IPR033640">
    <property type="entry name" value="FAR_C"/>
</dbReference>
<evidence type="ECO:0000256" key="1">
    <source>
        <dbReference type="ARBA" id="ARBA00005928"/>
    </source>
</evidence>
<dbReference type="Gene3D" id="1.20.1440.100">
    <property type="entry name" value="SG protein - dephosphorylation function"/>
    <property type="match status" value="1"/>
</dbReference>
<evidence type="ECO:0000259" key="4">
    <source>
        <dbReference type="Pfam" id="PF07993"/>
    </source>
</evidence>
<comment type="caution">
    <text evidence="5">The sequence shown here is derived from an EMBL/GenBank/DDBJ whole genome shotgun (WGS) entry which is preliminary data.</text>
</comment>
<dbReference type="PANTHER" id="PTHR11011">
    <property type="entry name" value="MALE STERILITY PROTEIN 2-RELATED"/>
    <property type="match status" value="1"/>
</dbReference>
<organism evidence="5 6">
    <name type="scientific">Georgenia thermotolerans</name>
    <dbReference type="NCBI Taxonomy" id="527326"/>
    <lineage>
        <taxon>Bacteria</taxon>
        <taxon>Bacillati</taxon>
        <taxon>Actinomycetota</taxon>
        <taxon>Actinomycetes</taxon>
        <taxon>Micrococcales</taxon>
        <taxon>Bogoriellaceae</taxon>
        <taxon>Georgenia</taxon>
    </lineage>
</organism>
<dbReference type="PANTHER" id="PTHR11011:SF45">
    <property type="entry name" value="FATTY ACYL-COA REDUCTASE CG8306-RELATED"/>
    <property type="match status" value="1"/>
</dbReference>
<dbReference type="GO" id="GO:0016787">
    <property type="term" value="F:hydrolase activity"/>
    <property type="evidence" value="ECO:0007669"/>
    <property type="project" value="UniProtKB-KW"/>
</dbReference>
<proteinExistence type="inferred from homology"/>
<feature type="domain" description="Thioester reductase (TE)" evidence="4">
    <location>
        <begin position="12"/>
        <end position="327"/>
    </location>
</feature>
<dbReference type="GO" id="GO:0080019">
    <property type="term" value="F:alcohol-forming very long-chain fatty acyl-CoA reductase activity"/>
    <property type="evidence" value="ECO:0007669"/>
    <property type="project" value="InterPro"/>
</dbReference>
<evidence type="ECO:0000313" key="5">
    <source>
        <dbReference type="EMBL" id="KAE8763884.1"/>
    </source>
</evidence>
<dbReference type="InterPro" id="IPR006385">
    <property type="entry name" value="HAD_hydro_SerB1"/>
</dbReference>
<protein>
    <submittedName>
        <fullName evidence="5">HAD-IB family hydrolase</fullName>
    </submittedName>
</protein>
<keyword evidence="5" id="KW-0378">Hydrolase</keyword>
<dbReference type="Proteomes" id="UP000451860">
    <property type="component" value="Unassembled WGS sequence"/>
</dbReference>
<dbReference type="NCBIfam" id="TIGR01490">
    <property type="entry name" value="HAD-SF-IB-hyp1"/>
    <property type="match status" value="1"/>
</dbReference>
<name>A0A7J5UP49_9MICO</name>
<dbReference type="OrthoDB" id="25607at2"/>
<dbReference type="CDD" id="cd09071">
    <property type="entry name" value="FAR_C"/>
    <property type="match status" value="1"/>
</dbReference>
<evidence type="ECO:0000256" key="2">
    <source>
        <dbReference type="ARBA" id="ARBA00022516"/>
    </source>
</evidence>
<keyword evidence="3" id="KW-0443">Lipid metabolism</keyword>
<dbReference type="InterPro" id="IPR036291">
    <property type="entry name" value="NAD(P)-bd_dom_sf"/>
</dbReference>